<dbReference type="InterPro" id="IPR027417">
    <property type="entry name" value="P-loop_NTPase"/>
</dbReference>
<evidence type="ECO:0000313" key="4">
    <source>
        <dbReference type="EMBL" id="OEJ86082.1"/>
    </source>
</evidence>
<gene>
    <name evidence="4" type="ORF">AWRI3579_g1418</name>
</gene>
<dbReference type="Pfam" id="PF08433">
    <property type="entry name" value="KTI12"/>
    <property type="match status" value="1"/>
</dbReference>
<dbReference type="GO" id="GO:0005524">
    <property type="term" value="F:ATP binding"/>
    <property type="evidence" value="ECO:0007669"/>
    <property type="project" value="UniProtKB-KW"/>
</dbReference>
<dbReference type="PANTHER" id="PTHR12435">
    <property type="match status" value="1"/>
</dbReference>
<organism evidence="4 5">
    <name type="scientific">Hanseniaspora osmophila</name>
    <dbReference type="NCBI Taxonomy" id="56408"/>
    <lineage>
        <taxon>Eukaryota</taxon>
        <taxon>Fungi</taxon>
        <taxon>Dikarya</taxon>
        <taxon>Ascomycota</taxon>
        <taxon>Saccharomycotina</taxon>
        <taxon>Saccharomycetes</taxon>
        <taxon>Saccharomycodales</taxon>
        <taxon>Saccharomycodaceae</taxon>
        <taxon>Hanseniaspora</taxon>
    </lineage>
</organism>
<name>A0A1E5RGP8_9ASCO</name>
<dbReference type="InterPro" id="IPR013641">
    <property type="entry name" value="KTI12/PSTK"/>
</dbReference>
<dbReference type="Proteomes" id="UP000095728">
    <property type="component" value="Unassembled WGS sequence"/>
</dbReference>
<dbReference type="FunCoup" id="A0A1E5RGP8">
    <property type="interactions" value="674"/>
</dbReference>
<proteinExistence type="inferred from homology"/>
<dbReference type="AlphaFoldDB" id="A0A1E5RGP8"/>
<dbReference type="OrthoDB" id="9972657at2759"/>
<protein>
    <submittedName>
        <fullName evidence="4">Protein KTI12</fullName>
    </submittedName>
</protein>
<evidence type="ECO:0000256" key="1">
    <source>
        <dbReference type="ARBA" id="ARBA00022741"/>
    </source>
</evidence>
<evidence type="ECO:0000313" key="5">
    <source>
        <dbReference type="Proteomes" id="UP000095728"/>
    </source>
</evidence>
<comment type="similarity">
    <text evidence="3">Belongs to the KTI12 family.</text>
</comment>
<evidence type="ECO:0000256" key="3">
    <source>
        <dbReference type="ARBA" id="ARBA00025768"/>
    </source>
</evidence>
<evidence type="ECO:0000256" key="2">
    <source>
        <dbReference type="ARBA" id="ARBA00022840"/>
    </source>
</evidence>
<dbReference type="InParanoid" id="A0A1E5RGP8"/>
<dbReference type="Gene3D" id="3.40.50.300">
    <property type="entry name" value="P-loop containing nucleotide triphosphate hydrolases"/>
    <property type="match status" value="1"/>
</dbReference>
<keyword evidence="2" id="KW-0067">ATP-binding</keyword>
<dbReference type="EMBL" id="LPNM01000006">
    <property type="protein sequence ID" value="OEJ86082.1"/>
    <property type="molecule type" value="Genomic_DNA"/>
</dbReference>
<dbReference type="STRING" id="56408.A0A1E5RGP8"/>
<keyword evidence="5" id="KW-1185">Reference proteome</keyword>
<dbReference type="SUPFAM" id="SSF52540">
    <property type="entry name" value="P-loop containing nucleoside triphosphate hydrolases"/>
    <property type="match status" value="1"/>
</dbReference>
<accession>A0A1E5RGP8</accession>
<reference evidence="5" key="1">
    <citation type="journal article" date="2016" name="Genome Announc.">
        <title>Genome sequences of three species of Hanseniaspora isolated from spontaneous wine fermentations.</title>
        <authorList>
            <person name="Sternes P.R."/>
            <person name="Lee D."/>
            <person name="Kutyna D.R."/>
            <person name="Borneman A.R."/>
        </authorList>
    </citation>
    <scope>NUCLEOTIDE SEQUENCE [LARGE SCALE GENOMIC DNA]</scope>
    <source>
        <strain evidence="5">AWRI3579</strain>
    </source>
</reference>
<sequence length="309" mass="35604">MPLVLLTGYPNSGKTTVSKQLISQLKEKFAEQSQLFESKKLPIPQIKYYNDESMGIDKTVYENSLLEKNARAKIFSVVKRDLNKSDIVLIDSLNYIKGFRYQLHCEVKNLNTTFALVHVMNPNAKDHGTWSAQLYTELVQRYEEPNPSSNRWDTPYFAVLLGEDEIDINDLFIKLYPQLVSTNAKDAHQQNILNKLRQSTKPNSATIMNPASQSNYLTLLDQTTTLVLQNLQKWLKENPAFGDIHRYVIHGLENGEFIDIPPSVQVNLNIAKLQRLKRQFITMNRLRILGDAKTIEKNFIQYLNKNLSE</sequence>
<keyword evidence="1" id="KW-0547">Nucleotide-binding</keyword>
<comment type="caution">
    <text evidence="4">The sequence shown here is derived from an EMBL/GenBank/DDBJ whole genome shotgun (WGS) entry which is preliminary data.</text>
</comment>